<comment type="caution">
    <text evidence="1">The sequence shown here is derived from an EMBL/GenBank/DDBJ whole genome shotgun (WGS) entry which is preliminary data.</text>
</comment>
<sequence>MKNAYRKLVFILIAGLVFFCDGNLFAQDDVAMELSAAGYFYNHILKIESSLKNISVKKPHFIEGPSEIYDVAYATGDINMLKDSVPNRKYLDSINMVNTEVRRNTKTNIPIHIRYHQGGHLNGPIYKMRLYKSVLYKGNTYVVIHLNDKRSGHEEIICVKFYGDEIVNYYIKSLVVDY</sequence>
<proteinExistence type="predicted"/>
<evidence type="ECO:0000313" key="2">
    <source>
        <dbReference type="Proteomes" id="UP000539265"/>
    </source>
</evidence>
<keyword evidence="2" id="KW-1185">Reference proteome</keyword>
<dbReference type="RefSeq" id="WP_096354794.1">
    <property type="nucleotide sequence ID" value="NZ_AP017313.1"/>
</dbReference>
<accession>A0A839SAN3</accession>
<organism evidence="1 2">
    <name type="scientific">Mucilaginibacter gotjawali</name>
    <dbReference type="NCBI Taxonomy" id="1550579"/>
    <lineage>
        <taxon>Bacteria</taxon>
        <taxon>Pseudomonadati</taxon>
        <taxon>Bacteroidota</taxon>
        <taxon>Sphingobacteriia</taxon>
        <taxon>Sphingobacteriales</taxon>
        <taxon>Sphingobacteriaceae</taxon>
        <taxon>Mucilaginibacter</taxon>
    </lineage>
</organism>
<dbReference type="Proteomes" id="UP000539265">
    <property type="component" value="Unassembled WGS sequence"/>
</dbReference>
<name>A0A839SAN3_9SPHI</name>
<reference evidence="1" key="1">
    <citation type="submission" date="2020-08" db="EMBL/GenBank/DDBJ databases">
        <title>Genomic Encyclopedia of Type Strains, Phase III (KMG-III): the genomes of soil and plant-associated and newly described type strains.</title>
        <authorList>
            <person name="Whitman W."/>
        </authorList>
    </citation>
    <scope>NUCLEOTIDE SEQUENCE [LARGE SCALE GENOMIC DNA]</scope>
    <source>
        <strain evidence="1">CECT 8628</strain>
    </source>
</reference>
<evidence type="ECO:0000313" key="1">
    <source>
        <dbReference type="EMBL" id="MBB3055221.1"/>
    </source>
</evidence>
<protein>
    <submittedName>
        <fullName evidence="1">Uncharacterized protein</fullName>
    </submittedName>
</protein>
<dbReference type="AlphaFoldDB" id="A0A839SAN3"/>
<dbReference type="EMBL" id="JACHWX010000003">
    <property type="protein sequence ID" value="MBB3055221.1"/>
    <property type="molecule type" value="Genomic_DNA"/>
</dbReference>
<gene>
    <name evidence="1" type="ORF">FHS11_001638</name>
</gene>